<name>A0A0E9W849_ANGAN</name>
<dbReference type="EMBL" id="GBXM01022914">
    <property type="protein sequence ID" value="JAH85663.1"/>
    <property type="molecule type" value="Transcribed_RNA"/>
</dbReference>
<proteinExistence type="predicted"/>
<accession>A0A0E9W849</accession>
<reference evidence="1" key="1">
    <citation type="submission" date="2014-11" db="EMBL/GenBank/DDBJ databases">
        <authorList>
            <person name="Amaro Gonzalez C."/>
        </authorList>
    </citation>
    <scope>NUCLEOTIDE SEQUENCE</scope>
</reference>
<evidence type="ECO:0000313" key="1">
    <source>
        <dbReference type="EMBL" id="JAH85663.1"/>
    </source>
</evidence>
<sequence length="31" mass="3681">MTISVTLSHKIHMFYSKLVFPSCHTHGFHFF</sequence>
<dbReference type="AlphaFoldDB" id="A0A0E9W849"/>
<organism evidence="1">
    <name type="scientific">Anguilla anguilla</name>
    <name type="common">European freshwater eel</name>
    <name type="synonym">Muraena anguilla</name>
    <dbReference type="NCBI Taxonomy" id="7936"/>
    <lineage>
        <taxon>Eukaryota</taxon>
        <taxon>Metazoa</taxon>
        <taxon>Chordata</taxon>
        <taxon>Craniata</taxon>
        <taxon>Vertebrata</taxon>
        <taxon>Euteleostomi</taxon>
        <taxon>Actinopterygii</taxon>
        <taxon>Neopterygii</taxon>
        <taxon>Teleostei</taxon>
        <taxon>Anguilliformes</taxon>
        <taxon>Anguillidae</taxon>
        <taxon>Anguilla</taxon>
    </lineage>
</organism>
<protein>
    <submittedName>
        <fullName evidence="1">Uncharacterized protein</fullName>
    </submittedName>
</protein>
<reference evidence="1" key="2">
    <citation type="journal article" date="2015" name="Fish Shellfish Immunol.">
        <title>Early steps in the European eel (Anguilla anguilla)-Vibrio vulnificus interaction in the gills: Role of the RtxA13 toxin.</title>
        <authorList>
            <person name="Callol A."/>
            <person name="Pajuelo D."/>
            <person name="Ebbesson L."/>
            <person name="Teles M."/>
            <person name="MacKenzie S."/>
            <person name="Amaro C."/>
        </authorList>
    </citation>
    <scope>NUCLEOTIDE SEQUENCE</scope>
</reference>